<name>A0ABD1HYW1_SALDI</name>
<dbReference type="SUPFAM" id="SSF46785">
    <property type="entry name" value="Winged helix' DNA-binding domain"/>
    <property type="match status" value="1"/>
</dbReference>
<dbReference type="Pfam" id="PF08100">
    <property type="entry name" value="Dimerisation"/>
    <property type="match status" value="1"/>
</dbReference>
<reference evidence="9 10" key="1">
    <citation type="submission" date="2024-06" db="EMBL/GenBank/DDBJ databases">
        <title>A chromosome level genome sequence of Diviner's sage (Salvia divinorum).</title>
        <authorList>
            <person name="Ford S.A."/>
            <person name="Ro D.-K."/>
            <person name="Ness R.W."/>
            <person name="Phillips M.A."/>
        </authorList>
    </citation>
    <scope>NUCLEOTIDE SEQUENCE [LARGE SCALE GENOMIC DNA]</scope>
    <source>
        <strain evidence="9">SAF-2024a</strain>
        <tissue evidence="9">Leaf</tissue>
    </source>
</reference>
<dbReference type="PANTHER" id="PTHR11746">
    <property type="entry name" value="O-METHYLTRANSFERASE"/>
    <property type="match status" value="1"/>
</dbReference>
<feature type="active site" description="Proton acceptor" evidence="6">
    <location>
        <position position="244"/>
    </location>
</feature>
<evidence type="ECO:0000256" key="2">
    <source>
        <dbReference type="ARBA" id="ARBA00022679"/>
    </source>
</evidence>
<dbReference type="EMBL" id="JBEAFC010000003">
    <property type="protein sequence ID" value="KAL1561664.1"/>
    <property type="molecule type" value="Genomic_DNA"/>
</dbReference>
<dbReference type="InterPro" id="IPR016461">
    <property type="entry name" value="COMT-like"/>
</dbReference>
<accession>A0ABD1HYW1</accession>
<keyword evidence="1" id="KW-0489">Methyltransferase</keyword>
<dbReference type="Gene3D" id="3.40.50.150">
    <property type="entry name" value="Vaccinia Virus protein VP39"/>
    <property type="match status" value="1"/>
</dbReference>
<organism evidence="9 10">
    <name type="scientific">Salvia divinorum</name>
    <name type="common">Maria pastora</name>
    <name type="synonym">Diviner's sage</name>
    <dbReference type="NCBI Taxonomy" id="28513"/>
    <lineage>
        <taxon>Eukaryota</taxon>
        <taxon>Viridiplantae</taxon>
        <taxon>Streptophyta</taxon>
        <taxon>Embryophyta</taxon>
        <taxon>Tracheophyta</taxon>
        <taxon>Spermatophyta</taxon>
        <taxon>Magnoliopsida</taxon>
        <taxon>eudicotyledons</taxon>
        <taxon>Gunneridae</taxon>
        <taxon>Pentapetalae</taxon>
        <taxon>asterids</taxon>
        <taxon>lamiids</taxon>
        <taxon>Lamiales</taxon>
        <taxon>Lamiaceae</taxon>
        <taxon>Nepetoideae</taxon>
        <taxon>Mentheae</taxon>
        <taxon>Salviinae</taxon>
        <taxon>Salvia</taxon>
        <taxon>Salvia subgen. Calosphace</taxon>
    </lineage>
</organism>
<keyword evidence="10" id="KW-1185">Reference proteome</keyword>
<evidence type="ECO:0000259" key="8">
    <source>
        <dbReference type="Pfam" id="PF08100"/>
    </source>
</evidence>
<evidence type="ECO:0000256" key="4">
    <source>
        <dbReference type="ARBA" id="ARBA00034479"/>
    </source>
</evidence>
<evidence type="ECO:0000313" key="10">
    <source>
        <dbReference type="Proteomes" id="UP001567538"/>
    </source>
</evidence>
<dbReference type="InterPro" id="IPR036390">
    <property type="entry name" value="WH_DNA-bd_sf"/>
</dbReference>
<evidence type="ECO:0000256" key="5">
    <source>
        <dbReference type="ARBA" id="ARBA00034481"/>
    </source>
</evidence>
<dbReference type="GO" id="GO:0008168">
    <property type="term" value="F:methyltransferase activity"/>
    <property type="evidence" value="ECO:0007669"/>
    <property type="project" value="UniProtKB-KW"/>
</dbReference>
<dbReference type="InterPro" id="IPR012967">
    <property type="entry name" value="COMT_dimerisation"/>
</dbReference>
<dbReference type="Pfam" id="PF00891">
    <property type="entry name" value="Methyltransf_2"/>
    <property type="match status" value="1"/>
</dbReference>
<comment type="caution">
    <text evidence="9">The sequence shown here is derived from an EMBL/GenBank/DDBJ whole genome shotgun (WGS) entry which is preliminary data.</text>
</comment>
<dbReference type="Proteomes" id="UP001567538">
    <property type="component" value="Unassembled WGS sequence"/>
</dbReference>
<evidence type="ECO:0000256" key="6">
    <source>
        <dbReference type="PIRSR" id="PIRSR005739-1"/>
    </source>
</evidence>
<proteinExistence type="inferred from homology"/>
<feature type="domain" description="O-methyltransferase C-terminal" evidence="7">
    <location>
        <begin position="147"/>
        <end position="320"/>
    </location>
</feature>
<dbReference type="PROSITE" id="PS51683">
    <property type="entry name" value="SAM_OMT_II"/>
    <property type="match status" value="1"/>
</dbReference>
<dbReference type="InterPro" id="IPR036388">
    <property type="entry name" value="WH-like_DNA-bd_sf"/>
</dbReference>
<keyword evidence="2" id="KW-0808">Transferase</keyword>
<protein>
    <submittedName>
        <fullName evidence="9">Flavonoid 4'-O-methyltransferase 4</fullName>
    </submittedName>
</protein>
<dbReference type="SUPFAM" id="SSF53335">
    <property type="entry name" value="S-adenosyl-L-methionine-dependent methyltransferases"/>
    <property type="match status" value="1"/>
</dbReference>
<comment type="pathway">
    <text evidence="4">Flavonoid metabolism.</text>
</comment>
<dbReference type="AlphaFoldDB" id="A0ABD1HYW1"/>
<dbReference type="PIRSF" id="PIRSF005739">
    <property type="entry name" value="O-mtase"/>
    <property type="match status" value="1"/>
</dbReference>
<keyword evidence="3" id="KW-0949">S-adenosyl-L-methionine</keyword>
<gene>
    <name evidence="9" type="primary">OMT4</name>
    <name evidence="9" type="ORF">AAHA92_04341</name>
</gene>
<evidence type="ECO:0000313" key="9">
    <source>
        <dbReference type="EMBL" id="KAL1561664.1"/>
    </source>
</evidence>
<comment type="similarity">
    <text evidence="5">Belongs to the class I-like SAM-binding methyltransferase superfamily. Cation-independent O-methyltransferase family. COMT subfamily.</text>
</comment>
<sequence length="339" mass="37118">MVLDEEVRARAEAWSNAFGYIKSTAVVCAVELELPDILENHGGPMSLSQLSAAANCPAEPLYRLMRFLIFHGIFKKAQPPSVYYAQTPLSRFFASDKLGAFMLLQSTPATRNPTGLSAEALRNGTPLYLRSVNGADPWGNPAGFGMQVFTDAMTAHARDTTSLIVRNYPAAFEGVGSVVDVGGRHGMALGEFVQAFPWLQGISFDLPEVVAEAPPPRPRIELVGGSMFECVPKADAVILMWILHDWGDQDCIEILKKCKEAIPAGTGKVMIVDAIIDEDDDNDEFTGARLSLDMIMMAVTTKGKERTYKEWAYLLKEAGFTTFKVKNIDTVESVIEAFP</sequence>
<dbReference type="Gene3D" id="1.10.10.10">
    <property type="entry name" value="Winged helix-like DNA-binding domain superfamily/Winged helix DNA-binding domain"/>
    <property type="match status" value="1"/>
</dbReference>
<evidence type="ECO:0000256" key="1">
    <source>
        <dbReference type="ARBA" id="ARBA00022603"/>
    </source>
</evidence>
<feature type="domain" description="O-methyltransferase dimerisation" evidence="8">
    <location>
        <begin position="14"/>
        <end position="95"/>
    </location>
</feature>
<dbReference type="InterPro" id="IPR029063">
    <property type="entry name" value="SAM-dependent_MTases_sf"/>
</dbReference>
<evidence type="ECO:0000259" key="7">
    <source>
        <dbReference type="Pfam" id="PF00891"/>
    </source>
</evidence>
<evidence type="ECO:0000256" key="3">
    <source>
        <dbReference type="ARBA" id="ARBA00022691"/>
    </source>
</evidence>
<dbReference type="GO" id="GO:0032259">
    <property type="term" value="P:methylation"/>
    <property type="evidence" value="ECO:0007669"/>
    <property type="project" value="UniProtKB-KW"/>
</dbReference>
<dbReference type="InterPro" id="IPR001077">
    <property type="entry name" value="COMT_C"/>
</dbReference>